<protein>
    <submittedName>
        <fullName evidence="1">Uncharacterized protein</fullName>
    </submittedName>
</protein>
<proteinExistence type="predicted"/>
<organism evidence="1">
    <name type="scientific">Arundo donax</name>
    <name type="common">Giant reed</name>
    <name type="synonym">Donax arundinaceus</name>
    <dbReference type="NCBI Taxonomy" id="35708"/>
    <lineage>
        <taxon>Eukaryota</taxon>
        <taxon>Viridiplantae</taxon>
        <taxon>Streptophyta</taxon>
        <taxon>Embryophyta</taxon>
        <taxon>Tracheophyta</taxon>
        <taxon>Spermatophyta</taxon>
        <taxon>Magnoliopsida</taxon>
        <taxon>Liliopsida</taxon>
        <taxon>Poales</taxon>
        <taxon>Poaceae</taxon>
        <taxon>PACMAD clade</taxon>
        <taxon>Arundinoideae</taxon>
        <taxon>Arundineae</taxon>
        <taxon>Arundo</taxon>
    </lineage>
</organism>
<dbReference type="Gene3D" id="3.80.10.10">
    <property type="entry name" value="Ribonuclease Inhibitor"/>
    <property type="match status" value="1"/>
</dbReference>
<accession>A0A0A9C8K4</accession>
<dbReference type="SUPFAM" id="SSF52058">
    <property type="entry name" value="L domain-like"/>
    <property type="match status" value="1"/>
</dbReference>
<name>A0A0A9C8K4_ARUDO</name>
<dbReference type="EMBL" id="GBRH01228170">
    <property type="protein sequence ID" value="JAD69725.1"/>
    <property type="molecule type" value="Transcribed_RNA"/>
</dbReference>
<dbReference type="InterPro" id="IPR032675">
    <property type="entry name" value="LRR_dom_sf"/>
</dbReference>
<evidence type="ECO:0000313" key="1">
    <source>
        <dbReference type="EMBL" id="JAD69725.1"/>
    </source>
</evidence>
<dbReference type="AlphaFoldDB" id="A0A0A9C8K4"/>
<reference evidence="1" key="1">
    <citation type="submission" date="2014-09" db="EMBL/GenBank/DDBJ databases">
        <authorList>
            <person name="Magalhaes I.L.F."/>
            <person name="Oliveira U."/>
            <person name="Santos F.R."/>
            <person name="Vidigal T.H.D.A."/>
            <person name="Brescovit A.D."/>
            <person name="Santos A.J."/>
        </authorList>
    </citation>
    <scope>NUCLEOTIDE SEQUENCE</scope>
    <source>
        <tissue evidence="1">Shoot tissue taken approximately 20 cm above the soil surface</tissue>
    </source>
</reference>
<reference evidence="1" key="2">
    <citation type="journal article" date="2015" name="Data Brief">
        <title>Shoot transcriptome of the giant reed, Arundo donax.</title>
        <authorList>
            <person name="Barrero R.A."/>
            <person name="Guerrero F.D."/>
            <person name="Moolhuijzen P."/>
            <person name="Goolsby J.A."/>
            <person name="Tidwell J."/>
            <person name="Bellgard S.E."/>
            <person name="Bellgard M.I."/>
        </authorList>
    </citation>
    <scope>NUCLEOTIDE SEQUENCE</scope>
    <source>
        <tissue evidence="1">Shoot tissue taken approximately 20 cm above the soil surface</tissue>
    </source>
</reference>
<sequence>MSSSSSMELCLPPNLYSLEVVECHELRELPILPTRLVHLDIRHVGLTNLLKIGKLNSENVEAESSCLLKINVKNCQRLVSLEGSLLEQKKYMGGLQYLDIRDCINVESVCLPFEEMNRLNILSIHNCPKVRTLRGARETC</sequence>